<evidence type="ECO:0000256" key="1">
    <source>
        <dbReference type="SAM" id="MobiDB-lite"/>
    </source>
</evidence>
<gene>
    <name evidence="2" type="ORF">C0Q70_05715</name>
</gene>
<comment type="caution">
    <text evidence="2">The sequence shown here is derived from an EMBL/GenBank/DDBJ whole genome shotgun (WGS) entry which is preliminary data.</text>
</comment>
<dbReference type="EMBL" id="PZQS01000003">
    <property type="protein sequence ID" value="PVD34442.1"/>
    <property type="molecule type" value="Genomic_DNA"/>
</dbReference>
<reference evidence="2 3" key="1">
    <citation type="submission" date="2018-04" db="EMBL/GenBank/DDBJ databases">
        <title>The genome of golden apple snail Pomacea canaliculata provides insight into stress tolerance and invasive adaptation.</title>
        <authorList>
            <person name="Liu C."/>
            <person name="Liu B."/>
            <person name="Ren Y."/>
            <person name="Zhang Y."/>
            <person name="Wang H."/>
            <person name="Li S."/>
            <person name="Jiang F."/>
            <person name="Yin L."/>
            <person name="Zhang G."/>
            <person name="Qian W."/>
            <person name="Fan W."/>
        </authorList>
    </citation>
    <scope>NUCLEOTIDE SEQUENCE [LARGE SCALE GENOMIC DNA]</scope>
    <source>
        <strain evidence="2">SZHN2017</strain>
        <tissue evidence="2">Muscle</tissue>
    </source>
</reference>
<dbReference type="AlphaFoldDB" id="A0A2T7PM23"/>
<accession>A0A2T7PM23</accession>
<keyword evidence="3" id="KW-1185">Reference proteome</keyword>
<organism evidence="2 3">
    <name type="scientific">Pomacea canaliculata</name>
    <name type="common">Golden apple snail</name>
    <dbReference type="NCBI Taxonomy" id="400727"/>
    <lineage>
        <taxon>Eukaryota</taxon>
        <taxon>Metazoa</taxon>
        <taxon>Spiralia</taxon>
        <taxon>Lophotrochozoa</taxon>
        <taxon>Mollusca</taxon>
        <taxon>Gastropoda</taxon>
        <taxon>Caenogastropoda</taxon>
        <taxon>Architaenioglossa</taxon>
        <taxon>Ampullarioidea</taxon>
        <taxon>Ampullariidae</taxon>
        <taxon>Pomacea</taxon>
    </lineage>
</organism>
<evidence type="ECO:0000313" key="2">
    <source>
        <dbReference type="EMBL" id="PVD34442.1"/>
    </source>
</evidence>
<proteinExistence type="predicted"/>
<sequence length="129" mass="14018">MGMEFRGRGHGLMGWEGSGKVCVKGGDKLAANETEKHRNMGTSGDSTAVSSFLYMTTTKSHQNPPHERFPNPGGLHPSDPTGKTRTAVVWIPPDVYRHFAQNPIPVSCTAALTKKDEALQRIMIVLSAE</sequence>
<feature type="region of interest" description="Disordered" evidence="1">
    <location>
        <begin position="58"/>
        <end position="84"/>
    </location>
</feature>
<dbReference type="Proteomes" id="UP000245119">
    <property type="component" value="Linkage Group LG3"/>
</dbReference>
<name>A0A2T7PM23_POMCA</name>
<protein>
    <submittedName>
        <fullName evidence="2">Uncharacterized protein</fullName>
    </submittedName>
</protein>
<evidence type="ECO:0000313" key="3">
    <source>
        <dbReference type="Proteomes" id="UP000245119"/>
    </source>
</evidence>